<reference evidence="1 2" key="1">
    <citation type="submission" date="2019-07" db="EMBL/GenBank/DDBJ databases">
        <title>Whole genome shotgun sequence of Chitinophaga cymbidii NBRC 109752.</title>
        <authorList>
            <person name="Hosoyama A."/>
            <person name="Uohara A."/>
            <person name="Ohji S."/>
            <person name="Ichikawa N."/>
        </authorList>
    </citation>
    <scope>NUCLEOTIDE SEQUENCE [LARGE SCALE GENOMIC DNA]</scope>
    <source>
        <strain evidence="1 2">NBRC 109752</strain>
    </source>
</reference>
<organism evidence="1 2">
    <name type="scientific">Chitinophaga cymbidii</name>
    <dbReference type="NCBI Taxonomy" id="1096750"/>
    <lineage>
        <taxon>Bacteria</taxon>
        <taxon>Pseudomonadati</taxon>
        <taxon>Bacteroidota</taxon>
        <taxon>Chitinophagia</taxon>
        <taxon>Chitinophagales</taxon>
        <taxon>Chitinophagaceae</taxon>
        <taxon>Chitinophaga</taxon>
    </lineage>
</organism>
<sequence length="305" mass="34134">MSRILILALAIGMLGACKSKPKDVNDEDRVLTFADFREYFPEAALPYRLNADSLRQLPDSLALKAKVVKQFLPDTLTAGVFKAADKPKFFPRAFMRFNEMQFLVVEGAAKSGSAAWVLVYDKRDTFLTRHLIARTGGRTTVGTVLDTRYNFRITTETRRAPGQFSTREDVYSAGTDGQLALILTNSDEPANPIIYNPIDTFPRKHKYSGNFGTGEMNLLAVRDGETPQEFLFYIHFSRDRGACTGELDGVGKFTGANTGQFRDKNSSCILDFKFSNNKVTVSERNCGAYRGITCMFEGSYPRKKK</sequence>
<dbReference type="Proteomes" id="UP000321436">
    <property type="component" value="Unassembled WGS sequence"/>
</dbReference>
<keyword evidence="2" id="KW-1185">Reference proteome</keyword>
<gene>
    <name evidence="1" type="ORF">CCY01nite_01870</name>
</gene>
<dbReference type="AlphaFoldDB" id="A0A512RDZ9"/>
<dbReference type="RefSeq" id="WP_146857430.1">
    <property type="nucleotide sequence ID" value="NZ_BKAU01000001.1"/>
</dbReference>
<dbReference type="EMBL" id="BKAU01000001">
    <property type="protein sequence ID" value="GEP93927.1"/>
    <property type="molecule type" value="Genomic_DNA"/>
</dbReference>
<evidence type="ECO:0000313" key="2">
    <source>
        <dbReference type="Proteomes" id="UP000321436"/>
    </source>
</evidence>
<dbReference type="PROSITE" id="PS51257">
    <property type="entry name" value="PROKAR_LIPOPROTEIN"/>
    <property type="match status" value="1"/>
</dbReference>
<comment type="caution">
    <text evidence="1">The sequence shown here is derived from an EMBL/GenBank/DDBJ whole genome shotgun (WGS) entry which is preliminary data.</text>
</comment>
<proteinExistence type="predicted"/>
<evidence type="ECO:0008006" key="3">
    <source>
        <dbReference type="Google" id="ProtNLM"/>
    </source>
</evidence>
<name>A0A512RDZ9_9BACT</name>
<protein>
    <recommendedName>
        <fullName evidence="3">Lipoprotein</fullName>
    </recommendedName>
</protein>
<dbReference type="OrthoDB" id="653743at2"/>
<accession>A0A512RDZ9</accession>
<evidence type="ECO:0000313" key="1">
    <source>
        <dbReference type="EMBL" id="GEP93927.1"/>
    </source>
</evidence>